<proteinExistence type="inferred from homology"/>
<dbReference type="AlphaFoldDB" id="A0AAP0KZX1"/>
<reference evidence="4 5" key="1">
    <citation type="submission" date="2024-01" db="EMBL/GenBank/DDBJ databases">
        <title>Genome assemblies of Stephania.</title>
        <authorList>
            <person name="Yang L."/>
        </authorList>
    </citation>
    <scope>NUCLEOTIDE SEQUENCE [LARGE SCALE GENOMIC DNA]</scope>
    <source>
        <strain evidence="4">YNDBR</strain>
        <tissue evidence="4">Leaf</tissue>
    </source>
</reference>
<dbReference type="GO" id="GO:0008757">
    <property type="term" value="F:S-adenosylmethionine-dependent methyltransferase activity"/>
    <property type="evidence" value="ECO:0007669"/>
    <property type="project" value="UniProtKB-ARBA"/>
</dbReference>
<dbReference type="GO" id="GO:0008173">
    <property type="term" value="F:RNA methyltransferase activity"/>
    <property type="evidence" value="ECO:0007669"/>
    <property type="project" value="UniProtKB-ARBA"/>
</dbReference>
<keyword evidence="2" id="KW-0489">Methyltransferase</keyword>
<name>A0AAP0KZX1_9MAGN</name>
<accession>A0AAP0KZX1</accession>
<evidence type="ECO:0008006" key="6">
    <source>
        <dbReference type="Google" id="ProtNLM"/>
    </source>
</evidence>
<dbReference type="Proteomes" id="UP001420932">
    <property type="component" value="Unassembled WGS sequence"/>
</dbReference>
<comment type="caution">
    <text evidence="4">The sequence shown here is derived from an EMBL/GenBank/DDBJ whole genome shotgun (WGS) entry which is preliminary data.</text>
</comment>
<dbReference type="PANTHER" id="PTHR22809">
    <property type="entry name" value="METHYLTRANSFERASE-RELATED"/>
    <property type="match status" value="1"/>
</dbReference>
<dbReference type="InterPro" id="IPR026113">
    <property type="entry name" value="METTL2/6/8-like"/>
</dbReference>
<comment type="similarity">
    <text evidence="1">Belongs to the methyltransferase superfamily. METL family.</text>
</comment>
<organism evidence="4 5">
    <name type="scientific">Stephania yunnanensis</name>
    <dbReference type="NCBI Taxonomy" id="152371"/>
    <lineage>
        <taxon>Eukaryota</taxon>
        <taxon>Viridiplantae</taxon>
        <taxon>Streptophyta</taxon>
        <taxon>Embryophyta</taxon>
        <taxon>Tracheophyta</taxon>
        <taxon>Spermatophyta</taxon>
        <taxon>Magnoliopsida</taxon>
        <taxon>Ranunculales</taxon>
        <taxon>Menispermaceae</taxon>
        <taxon>Menispermoideae</taxon>
        <taxon>Cissampelideae</taxon>
        <taxon>Stephania</taxon>
    </lineage>
</organism>
<protein>
    <recommendedName>
        <fullName evidence="6">Methyltransferase-like protein</fullName>
    </recommendedName>
</protein>
<sequence>MVHKGNGIKKKDKGKAKVVKAAAAPVAKPVEQVKPQPGNGARVAALAVGSYDFDVQNLQDRIYQSTSVHHKLLPLVPCPSEHWLVLRDWSILDIQLAFMLKNNSQLWHFFHYPFGSQYTFLKVDRSLRRWQRRTPSTSLLTEETYKTCSKSKLLRVGIFNVKSWLNCLSSNITCIKYPVDPSMYILQLRNKLERDKVSHALSFHHFIFRKSTKDIPWWMCADPSLLNRFHTFLCDFSKTGFPDWFARDLGGVDFVTLVFTLSAIPFQTMPKAIGECFGVLRPGGVVLFRDYGLFDMTMLRFHPSKRVGFREYVRMDGTRTYFFCLDTVRKLFGDVGFVAVELDYCCVKSTNRRRGKSMRRVWVHGKFQKPL</sequence>
<dbReference type="SUPFAM" id="SSF53335">
    <property type="entry name" value="S-adenosyl-L-methionine-dependent methyltransferases"/>
    <property type="match status" value="1"/>
</dbReference>
<dbReference type="InterPro" id="IPR029063">
    <property type="entry name" value="SAM-dependent_MTases_sf"/>
</dbReference>
<keyword evidence="5" id="KW-1185">Reference proteome</keyword>
<dbReference type="GO" id="GO:0032259">
    <property type="term" value="P:methylation"/>
    <property type="evidence" value="ECO:0007669"/>
    <property type="project" value="UniProtKB-KW"/>
</dbReference>
<keyword evidence="3" id="KW-0808">Transferase</keyword>
<dbReference type="Gene3D" id="3.40.50.150">
    <property type="entry name" value="Vaccinia Virus protein VP39"/>
    <property type="match status" value="1"/>
</dbReference>
<evidence type="ECO:0000256" key="1">
    <source>
        <dbReference type="ARBA" id="ARBA00009725"/>
    </source>
</evidence>
<gene>
    <name evidence="4" type="ORF">Syun_006811</name>
</gene>
<dbReference type="EMBL" id="JBBNAF010000003">
    <property type="protein sequence ID" value="KAK9160470.1"/>
    <property type="molecule type" value="Genomic_DNA"/>
</dbReference>
<dbReference type="PANTHER" id="PTHR22809:SF14">
    <property type="entry name" value="TRNA N(3)-METHYLCYTIDINE METHYLTRANSFERASE"/>
    <property type="match status" value="1"/>
</dbReference>
<evidence type="ECO:0000313" key="5">
    <source>
        <dbReference type="Proteomes" id="UP001420932"/>
    </source>
</evidence>
<evidence type="ECO:0000256" key="2">
    <source>
        <dbReference type="ARBA" id="ARBA00022603"/>
    </source>
</evidence>
<evidence type="ECO:0000256" key="3">
    <source>
        <dbReference type="ARBA" id="ARBA00022679"/>
    </source>
</evidence>
<evidence type="ECO:0000313" key="4">
    <source>
        <dbReference type="EMBL" id="KAK9160470.1"/>
    </source>
</evidence>